<evidence type="ECO:0000256" key="1">
    <source>
        <dbReference type="SAM" id="Phobius"/>
    </source>
</evidence>
<keyword evidence="3" id="KW-1185">Reference proteome</keyword>
<dbReference type="AlphaFoldDB" id="A0AAP1RI01"/>
<feature type="transmembrane region" description="Helical" evidence="1">
    <location>
        <begin position="75"/>
        <end position="97"/>
    </location>
</feature>
<feature type="transmembrane region" description="Helical" evidence="1">
    <location>
        <begin position="44"/>
        <end position="63"/>
    </location>
</feature>
<keyword evidence="1" id="KW-0472">Membrane</keyword>
<sequence length="180" mass="21034">MKKFIISKKDWKTFPLNSIEFILKEGKDYHEYTLNESDKITKRAYSIILILFGVLSGVIAYTFNKMVLPCFQPIIFVNFGLVTALTIILFRFGILIFPRTIKVKGRIPKKIALPQFLNNPKLSKEENYLSFIIQDIEVVQDKIDFNLVQNKKRQDKLKFNMITVAILFPIYLIIAFFTTL</sequence>
<dbReference type="EMBL" id="WXXV01000053">
    <property type="protein sequence ID" value="MBE7696296.1"/>
    <property type="molecule type" value="Genomic_DNA"/>
</dbReference>
<evidence type="ECO:0000313" key="3">
    <source>
        <dbReference type="Proteomes" id="UP000806077"/>
    </source>
</evidence>
<name>A0AAP1RI01_9FLAO</name>
<comment type="caution">
    <text evidence="2">The sequence shown here is derived from an EMBL/GenBank/DDBJ whole genome shotgun (WGS) entry which is preliminary data.</text>
</comment>
<organism evidence="2 3">
    <name type="scientific">Tenacibaculum finnmarkense genomovar finnmarkense</name>
    <dbReference type="NCBI Taxonomy" id="1458503"/>
    <lineage>
        <taxon>Bacteria</taxon>
        <taxon>Pseudomonadati</taxon>
        <taxon>Bacteroidota</taxon>
        <taxon>Flavobacteriia</taxon>
        <taxon>Flavobacteriales</taxon>
        <taxon>Flavobacteriaceae</taxon>
        <taxon>Tenacibaculum</taxon>
        <taxon>Tenacibaculum finnmarkense</taxon>
    </lineage>
</organism>
<feature type="transmembrane region" description="Helical" evidence="1">
    <location>
        <begin position="159"/>
        <end position="178"/>
    </location>
</feature>
<proteinExistence type="predicted"/>
<evidence type="ECO:0000313" key="2">
    <source>
        <dbReference type="EMBL" id="MBE7696296.1"/>
    </source>
</evidence>
<dbReference type="RefSeq" id="WP_101955201.1">
    <property type="nucleotide sequence ID" value="NZ_JAJHTL010000057.1"/>
</dbReference>
<reference evidence="2 3" key="1">
    <citation type="journal article" date="2020" name="Int. J. Syst. Evol. Microbiol.">
        <title>Tenacibaculum piscium sp. nov., isolated from skin ulcers of sea-farmed fish, and description of Tenacibaculum finnmarkense sp. nov. with subdivision into genomovars finnmarkense and ulcerans.</title>
        <authorList>
            <person name="Olsen A.B."/>
            <person name="Spilsberg B."/>
            <person name="Nilsen H.K."/>
            <person name="Lagesen K."/>
            <person name="Gulla S."/>
            <person name="Avendano-Herrera R."/>
            <person name="Irgang R."/>
            <person name="Duchaud E."/>
            <person name="Colquhoun D.J."/>
        </authorList>
    </citation>
    <scope>NUCLEOTIDE SEQUENCE [LARGE SCALE GENOMIC DNA]</scope>
    <source>
        <strain evidence="2 3">TNO037</strain>
    </source>
</reference>
<accession>A0AAP1RI01</accession>
<keyword evidence="1" id="KW-1133">Transmembrane helix</keyword>
<dbReference type="Proteomes" id="UP000806077">
    <property type="component" value="Unassembled WGS sequence"/>
</dbReference>
<keyword evidence="1" id="KW-0812">Transmembrane</keyword>
<protein>
    <submittedName>
        <fullName evidence="2">Uncharacterized protein</fullName>
    </submittedName>
</protein>
<gene>
    <name evidence="2" type="ORF">F7645_12820</name>
</gene>